<dbReference type="InterPro" id="IPR015506">
    <property type="entry name" value="Dsh/Dvl-rel"/>
</dbReference>
<dbReference type="PANTHER" id="PTHR10878">
    <property type="entry name" value="SEGMENT POLARITY PROTEIN DISHEVELLED"/>
    <property type="match status" value="1"/>
</dbReference>
<dbReference type="Gene3D" id="1.10.10.10">
    <property type="entry name" value="Winged helix-like DNA-binding domain superfamily/Winged helix DNA-binding domain"/>
    <property type="match status" value="1"/>
</dbReference>
<sequence>MASSLPESDRCYPEPMQLTTETDLATVMRVMAQPESGLEIRDRVWLKITVPSAFIGSGICSDLVDWLFRHVEGFADRKESRKYASSLLKFGYIRHTVNKATFSEQCYYVFSETVNRESSLVYAC</sequence>
<feature type="domain" description="DEP" evidence="1">
    <location>
        <begin position="34"/>
        <end position="112"/>
    </location>
</feature>
<dbReference type="SMART" id="SM00049">
    <property type="entry name" value="DEP"/>
    <property type="match status" value="1"/>
</dbReference>
<dbReference type="Pfam" id="PF00610">
    <property type="entry name" value="DEP"/>
    <property type="match status" value="1"/>
</dbReference>
<proteinExistence type="predicted"/>
<organism evidence="2 3">
    <name type="scientific">Protopolystoma xenopodis</name>
    <dbReference type="NCBI Taxonomy" id="117903"/>
    <lineage>
        <taxon>Eukaryota</taxon>
        <taxon>Metazoa</taxon>
        <taxon>Spiralia</taxon>
        <taxon>Lophotrochozoa</taxon>
        <taxon>Platyhelminthes</taxon>
        <taxon>Monogenea</taxon>
        <taxon>Polyopisthocotylea</taxon>
        <taxon>Polystomatidea</taxon>
        <taxon>Polystomatidae</taxon>
        <taxon>Protopolystoma</taxon>
    </lineage>
</organism>
<reference evidence="2" key="1">
    <citation type="submission" date="2018-11" db="EMBL/GenBank/DDBJ databases">
        <authorList>
            <consortium name="Pathogen Informatics"/>
        </authorList>
    </citation>
    <scope>NUCLEOTIDE SEQUENCE</scope>
</reference>
<keyword evidence="3" id="KW-1185">Reference proteome</keyword>
<dbReference type="PROSITE" id="PS50186">
    <property type="entry name" value="DEP"/>
    <property type="match status" value="1"/>
</dbReference>
<dbReference type="OrthoDB" id="10031689at2759"/>
<dbReference type="GO" id="GO:0035556">
    <property type="term" value="P:intracellular signal transduction"/>
    <property type="evidence" value="ECO:0007669"/>
    <property type="project" value="InterPro"/>
</dbReference>
<dbReference type="FunFam" id="1.10.10.10:FF:000040">
    <property type="entry name" value="segment polarity protein dishevelled homolog DVL-3"/>
    <property type="match status" value="1"/>
</dbReference>
<dbReference type="Proteomes" id="UP000784294">
    <property type="component" value="Unassembled WGS sequence"/>
</dbReference>
<dbReference type="EMBL" id="CAAALY010059533">
    <property type="protein sequence ID" value="VEL23007.1"/>
    <property type="molecule type" value="Genomic_DNA"/>
</dbReference>
<dbReference type="PRINTS" id="PR01760">
    <property type="entry name" value="DISHEVELLED"/>
</dbReference>
<dbReference type="AlphaFoldDB" id="A0A448WXY2"/>
<name>A0A448WXY2_9PLAT</name>
<dbReference type="GO" id="GO:0005829">
    <property type="term" value="C:cytosol"/>
    <property type="evidence" value="ECO:0007669"/>
    <property type="project" value="TreeGrafter"/>
</dbReference>
<dbReference type="InterPro" id="IPR036388">
    <property type="entry name" value="WH-like_DNA-bd_sf"/>
</dbReference>
<protein>
    <recommendedName>
        <fullName evidence="1">DEP domain-containing protein</fullName>
    </recommendedName>
</protein>
<evidence type="ECO:0000313" key="3">
    <source>
        <dbReference type="Proteomes" id="UP000784294"/>
    </source>
</evidence>
<dbReference type="InterPro" id="IPR000591">
    <property type="entry name" value="DEP_dom"/>
</dbReference>
<dbReference type="PANTHER" id="PTHR10878:SF25">
    <property type="entry name" value="SEGMENT POLARITY PROTEIN DISHEVELLED"/>
    <property type="match status" value="1"/>
</dbReference>
<gene>
    <name evidence="2" type="ORF">PXEA_LOCUS16447</name>
</gene>
<dbReference type="GO" id="GO:0005109">
    <property type="term" value="F:frizzled binding"/>
    <property type="evidence" value="ECO:0007669"/>
    <property type="project" value="TreeGrafter"/>
</dbReference>
<evidence type="ECO:0000313" key="2">
    <source>
        <dbReference type="EMBL" id="VEL23007.1"/>
    </source>
</evidence>
<dbReference type="GO" id="GO:0060070">
    <property type="term" value="P:canonical Wnt signaling pathway"/>
    <property type="evidence" value="ECO:0007669"/>
    <property type="project" value="TreeGrafter"/>
</dbReference>
<dbReference type="CDD" id="cd04438">
    <property type="entry name" value="DEP_dishevelled"/>
    <property type="match status" value="1"/>
</dbReference>
<comment type="caution">
    <text evidence="2">The sequence shown here is derived from an EMBL/GenBank/DDBJ whole genome shotgun (WGS) entry which is preliminary data.</text>
</comment>
<accession>A0A448WXY2</accession>
<dbReference type="InterPro" id="IPR008339">
    <property type="entry name" value="Dishevelled_fam"/>
</dbReference>
<evidence type="ECO:0000259" key="1">
    <source>
        <dbReference type="PROSITE" id="PS50186"/>
    </source>
</evidence>
<dbReference type="InterPro" id="IPR036390">
    <property type="entry name" value="WH_DNA-bd_sf"/>
</dbReference>
<dbReference type="SUPFAM" id="SSF46785">
    <property type="entry name" value="Winged helix' DNA-binding domain"/>
    <property type="match status" value="1"/>
</dbReference>